<reference evidence="2" key="1">
    <citation type="journal article" date="2023" name="Front. Plant Sci.">
        <title>Chromosomal-level genome assembly of Melastoma candidum provides insights into trichome evolution.</title>
        <authorList>
            <person name="Zhong Y."/>
            <person name="Wu W."/>
            <person name="Sun C."/>
            <person name="Zou P."/>
            <person name="Liu Y."/>
            <person name="Dai S."/>
            <person name="Zhou R."/>
        </authorList>
    </citation>
    <scope>NUCLEOTIDE SEQUENCE [LARGE SCALE GENOMIC DNA]</scope>
</reference>
<accession>A0ACB9RDT8</accession>
<name>A0ACB9RDT8_9MYRT</name>
<comment type="caution">
    <text evidence="1">The sequence shown here is derived from an EMBL/GenBank/DDBJ whole genome shotgun (WGS) entry which is preliminary data.</text>
</comment>
<sequence length="252" mass="27151">MEQNSKHESLVTFALSYGGWSCPAVRVYTASKVEDKLESSKRDILRAALGISKVNQLMRLKMLDWYLLDFVEDMGSLLNWVCLRLSDEIQLNQVFNVLDLYEFVGAHEGYAVQDQFKELPKMSDNKLSHSPNPADSLDPMQLGQDSSPIPRRELHSLVLPLPLGPNTPAELSPAVIPPTDHGDSPLEITGDVVVIGDGESVGIEGDDGGGRKAEDALVAAAPGVLDDEVAGKVLGLFRGESGGGGRGGSAWR</sequence>
<gene>
    <name evidence="1" type="ORF">MLD38_014799</name>
</gene>
<protein>
    <submittedName>
        <fullName evidence="1">Uncharacterized protein</fullName>
    </submittedName>
</protein>
<evidence type="ECO:0000313" key="2">
    <source>
        <dbReference type="Proteomes" id="UP001057402"/>
    </source>
</evidence>
<dbReference type="Proteomes" id="UP001057402">
    <property type="component" value="Chromosome 4"/>
</dbReference>
<organism evidence="1 2">
    <name type="scientific">Melastoma candidum</name>
    <dbReference type="NCBI Taxonomy" id="119954"/>
    <lineage>
        <taxon>Eukaryota</taxon>
        <taxon>Viridiplantae</taxon>
        <taxon>Streptophyta</taxon>
        <taxon>Embryophyta</taxon>
        <taxon>Tracheophyta</taxon>
        <taxon>Spermatophyta</taxon>
        <taxon>Magnoliopsida</taxon>
        <taxon>eudicotyledons</taxon>
        <taxon>Gunneridae</taxon>
        <taxon>Pentapetalae</taxon>
        <taxon>rosids</taxon>
        <taxon>malvids</taxon>
        <taxon>Myrtales</taxon>
        <taxon>Melastomataceae</taxon>
        <taxon>Melastomatoideae</taxon>
        <taxon>Melastomateae</taxon>
        <taxon>Melastoma</taxon>
    </lineage>
</organism>
<proteinExistence type="predicted"/>
<dbReference type="EMBL" id="CM042883">
    <property type="protein sequence ID" value="KAI4377115.1"/>
    <property type="molecule type" value="Genomic_DNA"/>
</dbReference>
<keyword evidence="2" id="KW-1185">Reference proteome</keyword>
<evidence type="ECO:0000313" key="1">
    <source>
        <dbReference type="EMBL" id="KAI4377115.1"/>
    </source>
</evidence>